<dbReference type="Pfam" id="PF01352">
    <property type="entry name" value="KRAB"/>
    <property type="match status" value="1"/>
</dbReference>
<dbReference type="GeneID" id="111814010"/>
<dbReference type="InterPro" id="IPR036051">
    <property type="entry name" value="KRAB_dom_sf"/>
</dbReference>
<keyword evidence="3" id="KW-1185">Reference proteome</keyword>
<dbReference type="PANTHER" id="PTHR23232:SF142">
    <property type="entry name" value="GASTRULA ZINC FINGER PROTEIN XLCGF57.1-LIKE-RELATED"/>
    <property type="match status" value="1"/>
</dbReference>
<accession>A0A6P6DRA7</accession>
<dbReference type="CDD" id="cd07765">
    <property type="entry name" value="KRAB_A-box"/>
    <property type="match status" value="1"/>
</dbReference>
<evidence type="ECO:0000313" key="3">
    <source>
        <dbReference type="Proteomes" id="UP000515203"/>
    </source>
</evidence>
<dbReference type="InterPro" id="IPR001909">
    <property type="entry name" value="KRAB"/>
</dbReference>
<sequence>MVVEEVVMVTTKEEILVVETVTFEDVAVNFTSAEWDLLNPAQKKLYRDVMWETLMNIKGLGRTLATKRMGEVDKNCSGNLRYDTENSFRFEEKLYKCKEDGKTCRDFQSIQKPNKRKTGENPFQNGQCKDTNSALSEQTLGIVGMNSGKASTTTRRRAEEKPHVTKKCVKELAVSNSFSKCRKKQTGKVSDVYKQGRNEFPNGNANLQNSVTIVAKAYAFNVEKYSVYMEIVNYMKDYFEQLTAFIF</sequence>
<protein>
    <submittedName>
        <fullName evidence="4">Zinc finger protein 555-like</fullName>
    </submittedName>
</protein>
<feature type="compositionally biased region" description="Polar residues" evidence="1">
    <location>
        <begin position="121"/>
        <end position="130"/>
    </location>
</feature>
<organism evidence="3 4">
    <name type="scientific">Octodon degus</name>
    <name type="common">Degu</name>
    <name type="synonym">Sciurus degus</name>
    <dbReference type="NCBI Taxonomy" id="10160"/>
    <lineage>
        <taxon>Eukaryota</taxon>
        <taxon>Metazoa</taxon>
        <taxon>Chordata</taxon>
        <taxon>Craniata</taxon>
        <taxon>Vertebrata</taxon>
        <taxon>Euteleostomi</taxon>
        <taxon>Mammalia</taxon>
        <taxon>Eutheria</taxon>
        <taxon>Euarchontoglires</taxon>
        <taxon>Glires</taxon>
        <taxon>Rodentia</taxon>
        <taxon>Hystricomorpha</taxon>
        <taxon>Octodontidae</taxon>
        <taxon>Octodon</taxon>
    </lineage>
</organism>
<gene>
    <name evidence="4" type="primary">LOC111814010</name>
</gene>
<dbReference type="OrthoDB" id="9528177at2759"/>
<name>A0A6P6DRA7_OCTDE</name>
<dbReference type="RefSeq" id="XP_023562193.1">
    <property type="nucleotide sequence ID" value="XM_023706425.1"/>
</dbReference>
<feature type="domain" description="KRAB" evidence="2">
    <location>
        <begin position="21"/>
        <end position="94"/>
    </location>
</feature>
<dbReference type="SMART" id="SM00349">
    <property type="entry name" value="KRAB"/>
    <property type="match status" value="1"/>
</dbReference>
<evidence type="ECO:0000313" key="4">
    <source>
        <dbReference type="RefSeq" id="XP_023562193.1"/>
    </source>
</evidence>
<reference evidence="4" key="1">
    <citation type="submission" date="2025-08" db="UniProtKB">
        <authorList>
            <consortium name="RefSeq"/>
        </authorList>
    </citation>
    <scope>IDENTIFICATION</scope>
</reference>
<dbReference type="InterPro" id="IPR050169">
    <property type="entry name" value="Krueppel_C2H2_ZnF"/>
</dbReference>
<evidence type="ECO:0000259" key="2">
    <source>
        <dbReference type="PROSITE" id="PS50805"/>
    </source>
</evidence>
<dbReference type="PANTHER" id="PTHR23232">
    <property type="entry name" value="KRAB DOMAIN C2H2 ZINC FINGER"/>
    <property type="match status" value="1"/>
</dbReference>
<dbReference type="AlphaFoldDB" id="A0A6P6DRA7"/>
<dbReference type="Gene3D" id="6.10.140.140">
    <property type="match status" value="1"/>
</dbReference>
<dbReference type="SUPFAM" id="SSF109640">
    <property type="entry name" value="KRAB domain (Kruppel-associated box)"/>
    <property type="match status" value="1"/>
</dbReference>
<dbReference type="GO" id="GO:0006355">
    <property type="term" value="P:regulation of DNA-templated transcription"/>
    <property type="evidence" value="ECO:0007669"/>
    <property type="project" value="InterPro"/>
</dbReference>
<dbReference type="Proteomes" id="UP000515203">
    <property type="component" value="Unplaced"/>
</dbReference>
<proteinExistence type="predicted"/>
<feature type="region of interest" description="Disordered" evidence="1">
    <location>
        <begin position="111"/>
        <end position="130"/>
    </location>
</feature>
<evidence type="ECO:0000256" key="1">
    <source>
        <dbReference type="SAM" id="MobiDB-lite"/>
    </source>
</evidence>
<dbReference type="InParanoid" id="A0A6P6DRA7"/>
<dbReference type="PROSITE" id="PS50805">
    <property type="entry name" value="KRAB"/>
    <property type="match status" value="1"/>
</dbReference>